<dbReference type="GO" id="GO:0005737">
    <property type="term" value="C:cytoplasm"/>
    <property type="evidence" value="ECO:0007669"/>
    <property type="project" value="UniProtKB-ARBA"/>
</dbReference>
<keyword evidence="3" id="KW-0862">Zinc</keyword>
<dbReference type="GeneTree" id="ENSGT01040000240400"/>
<dbReference type="SMART" id="SM00589">
    <property type="entry name" value="PRY"/>
    <property type="match status" value="1"/>
</dbReference>
<dbReference type="Pfam" id="PF25600">
    <property type="entry name" value="TRIM_CC"/>
    <property type="match status" value="1"/>
</dbReference>
<evidence type="ECO:0008006" key="10">
    <source>
        <dbReference type="Google" id="ProtNLM"/>
    </source>
</evidence>
<dbReference type="InterPro" id="IPR013320">
    <property type="entry name" value="ConA-like_dom_sf"/>
</dbReference>
<dbReference type="STRING" id="8078.ENSFHEP00000032074"/>
<dbReference type="PANTHER" id="PTHR25465:SF32">
    <property type="entry name" value="BLOODTHIRSTY-RELATED GENE FAMILY, MEMBER 16 ISOFORM X1-RELATED"/>
    <property type="match status" value="1"/>
</dbReference>
<evidence type="ECO:0000259" key="7">
    <source>
        <dbReference type="PROSITE" id="PS50188"/>
    </source>
</evidence>
<evidence type="ECO:0000256" key="4">
    <source>
        <dbReference type="PROSITE-ProRule" id="PRU00024"/>
    </source>
</evidence>
<dbReference type="Gene3D" id="4.10.830.40">
    <property type="match status" value="1"/>
</dbReference>
<name>A0A3Q2QW59_FUNHE</name>
<feature type="coiled-coil region" evidence="5">
    <location>
        <begin position="97"/>
        <end position="178"/>
    </location>
</feature>
<protein>
    <recommendedName>
        <fullName evidence="10">B30.2/SPRY domain-containing protein</fullName>
    </recommendedName>
</protein>
<reference evidence="8" key="2">
    <citation type="submission" date="2025-09" db="UniProtKB">
        <authorList>
            <consortium name="Ensembl"/>
        </authorList>
    </citation>
    <scope>IDENTIFICATION</scope>
</reference>
<dbReference type="InterPro" id="IPR058030">
    <property type="entry name" value="TRIM8/14/16/25/29/45/65_CC"/>
</dbReference>
<keyword evidence="1" id="KW-0479">Metal-binding</keyword>
<evidence type="ECO:0000256" key="5">
    <source>
        <dbReference type="SAM" id="Coils"/>
    </source>
</evidence>
<evidence type="ECO:0000313" key="8">
    <source>
        <dbReference type="Ensembl" id="ENSFHEP00000032074.1"/>
    </source>
</evidence>
<dbReference type="CDD" id="cd19769">
    <property type="entry name" value="Bbox2_TRIM16-like"/>
    <property type="match status" value="1"/>
</dbReference>
<evidence type="ECO:0000256" key="2">
    <source>
        <dbReference type="ARBA" id="ARBA00022771"/>
    </source>
</evidence>
<evidence type="ECO:0000256" key="3">
    <source>
        <dbReference type="ARBA" id="ARBA00022833"/>
    </source>
</evidence>
<feature type="domain" description="B box-type" evidence="6">
    <location>
        <begin position="56"/>
        <end position="96"/>
    </location>
</feature>
<dbReference type="SUPFAM" id="SSF57845">
    <property type="entry name" value="B-box zinc-binding domain"/>
    <property type="match status" value="1"/>
</dbReference>
<dbReference type="Gene3D" id="3.30.160.60">
    <property type="entry name" value="Classic Zinc Finger"/>
    <property type="match status" value="1"/>
</dbReference>
<reference evidence="8" key="1">
    <citation type="submission" date="2025-08" db="UniProtKB">
        <authorList>
            <consortium name="Ensembl"/>
        </authorList>
    </citation>
    <scope>IDENTIFICATION</scope>
</reference>
<dbReference type="Ensembl" id="ENSFHET00000025110.1">
    <property type="protein sequence ID" value="ENSFHEP00000032074.1"/>
    <property type="gene ID" value="ENSFHEG00000018376.1"/>
</dbReference>
<dbReference type="InterPro" id="IPR003879">
    <property type="entry name" value="Butyrophylin_SPRY"/>
</dbReference>
<feature type="domain" description="B30.2/SPRY" evidence="7">
    <location>
        <begin position="213"/>
        <end position="396"/>
    </location>
</feature>
<dbReference type="SMART" id="SM00449">
    <property type="entry name" value="SPRY"/>
    <property type="match status" value="1"/>
</dbReference>
<evidence type="ECO:0000256" key="1">
    <source>
        <dbReference type="ARBA" id="ARBA00022723"/>
    </source>
</evidence>
<dbReference type="CDD" id="cd13733">
    <property type="entry name" value="SPRY_PRY_C-I_1"/>
    <property type="match status" value="1"/>
</dbReference>
<dbReference type="AlphaFoldDB" id="A0A3Q2QW59"/>
<dbReference type="GO" id="GO:0008270">
    <property type="term" value="F:zinc ion binding"/>
    <property type="evidence" value="ECO:0007669"/>
    <property type="project" value="UniProtKB-KW"/>
</dbReference>
<evidence type="ECO:0000259" key="6">
    <source>
        <dbReference type="PROSITE" id="PS50119"/>
    </source>
</evidence>
<dbReference type="Pfam" id="PF00622">
    <property type="entry name" value="SPRY"/>
    <property type="match status" value="1"/>
</dbReference>
<dbReference type="PROSITE" id="PS50188">
    <property type="entry name" value="B302_SPRY"/>
    <property type="match status" value="1"/>
</dbReference>
<keyword evidence="9" id="KW-1185">Reference proteome</keyword>
<dbReference type="Gene3D" id="2.60.120.920">
    <property type="match status" value="1"/>
</dbReference>
<evidence type="ECO:0000313" key="9">
    <source>
        <dbReference type="Proteomes" id="UP000265000"/>
    </source>
</evidence>
<dbReference type="InterPro" id="IPR003877">
    <property type="entry name" value="SPRY_dom"/>
</dbReference>
<dbReference type="Proteomes" id="UP000265000">
    <property type="component" value="Unplaced"/>
</dbReference>
<dbReference type="InterPro" id="IPR001870">
    <property type="entry name" value="B30.2/SPRY"/>
</dbReference>
<dbReference type="InterPro" id="IPR051051">
    <property type="entry name" value="E3_ubiq-ligase_TRIM/RNF"/>
</dbReference>
<dbReference type="InterPro" id="IPR006574">
    <property type="entry name" value="PRY"/>
</dbReference>
<dbReference type="SMART" id="SM00336">
    <property type="entry name" value="BBOX"/>
    <property type="match status" value="1"/>
</dbReference>
<keyword evidence="2 4" id="KW-0863">Zinc-finger</keyword>
<dbReference type="PANTHER" id="PTHR25465">
    <property type="entry name" value="B-BOX DOMAIN CONTAINING"/>
    <property type="match status" value="1"/>
</dbReference>
<dbReference type="InterPro" id="IPR043136">
    <property type="entry name" value="B30.2/SPRY_sf"/>
</dbReference>
<dbReference type="SUPFAM" id="SSF49899">
    <property type="entry name" value="Concanavalin A-like lectins/glucanases"/>
    <property type="match status" value="1"/>
</dbReference>
<organism evidence="8 9">
    <name type="scientific">Fundulus heteroclitus</name>
    <name type="common">Killifish</name>
    <name type="synonym">Mummichog</name>
    <dbReference type="NCBI Taxonomy" id="8078"/>
    <lineage>
        <taxon>Eukaryota</taxon>
        <taxon>Metazoa</taxon>
        <taxon>Chordata</taxon>
        <taxon>Craniata</taxon>
        <taxon>Vertebrata</taxon>
        <taxon>Euteleostomi</taxon>
        <taxon>Actinopterygii</taxon>
        <taxon>Neopterygii</taxon>
        <taxon>Teleostei</taxon>
        <taxon>Neoteleostei</taxon>
        <taxon>Acanthomorphata</taxon>
        <taxon>Ovalentaria</taxon>
        <taxon>Atherinomorphae</taxon>
        <taxon>Cyprinodontiformes</taxon>
        <taxon>Fundulidae</taxon>
        <taxon>Fundulus</taxon>
    </lineage>
</organism>
<proteinExistence type="predicted"/>
<dbReference type="InterPro" id="IPR000315">
    <property type="entry name" value="Znf_B-box"/>
</dbReference>
<dbReference type="Pfam" id="PF13765">
    <property type="entry name" value="PRY"/>
    <property type="match status" value="1"/>
</dbReference>
<accession>A0A3Q2QW59</accession>
<dbReference type="FunFam" id="2.60.120.920:FF:000004">
    <property type="entry name" value="Butyrophilin subfamily 1 member A1"/>
    <property type="match status" value="1"/>
</dbReference>
<sequence length="396" mass="45754">AAKPREIPCDMWTETKAKALKSCLVCLLSYCETHLEPHQTAPRLNEHQLMDPVKNLEEMLCKEHDKPLELFCKTDQTCGCSLCLVLVHKTHVFVPLSKQYEEMKAELKKLEPELQQKIQNNRLNIQEIKRSLKSSKDAADREKAEGVHVFTALKESVEKALKDLIKDIEDKQKTTEKQRSSEVKQLLQSEDQLNLFQSFYSVKAAPPTKNWTEFKKFYNEAELKRVQQYAVDVTLDPETAHPALILSEDEKHVHCDKAKNKSKSGPKRFTLYHNVLGKQHFFTGRFYFEVPVRGNNHWTLSVARESVIRKGPIQLSPENGYWTIGLRRNKYKSFDESCNEILYFSQPKKVGVFVDFEDGLVSFYDVNKIYPFFSPGPNPDGKISVPLFISPVHQTY</sequence>
<dbReference type="PRINTS" id="PR01407">
    <property type="entry name" value="BUTYPHLNCDUF"/>
</dbReference>
<dbReference type="PROSITE" id="PS50119">
    <property type="entry name" value="ZF_BBOX"/>
    <property type="match status" value="1"/>
</dbReference>
<keyword evidence="5" id="KW-0175">Coiled coil</keyword>
<dbReference type="Pfam" id="PF00643">
    <property type="entry name" value="zf-B_box"/>
    <property type="match status" value="1"/>
</dbReference>